<protein>
    <submittedName>
        <fullName evidence="1">Uncharacterized protein</fullName>
    </submittedName>
</protein>
<dbReference type="EMBL" id="CAJJDN010000063">
    <property type="protein sequence ID" value="CAD8094800.1"/>
    <property type="molecule type" value="Genomic_DNA"/>
</dbReference>
<reference evidence="1" key="1">
    <citation type="submission" date="2021-01" db="EMBL/GenBank/DDBJ databases">
        <authorList>
            <consortium name="Genoscope - CEA"/>
            <person name="William W."/>
        </authorList>
    </citation>
    <scope>NUCLEOTIDE SEQUENCE</scope>
</reference>
<organism evidence="1 2">
    <name type="scientific">Paramecium sonneborni</name>
    <dbReference type="NCBI Taxonomy" id="65129"/>
    <lineage>
        <taxon>Eukaryota</taxon>
        <taxon>Sar</taxon>
        <taxon>Alveolata</taxon>
        <taxon>Ciliophora</taxon>
        <taxon>Intramacronucleata</taxon>
        <taxon>Oligohymenophorea</taxon>
        <taxon>Peniculida</taxon>
        <taxon>Parameciidae</taxon>
        <taxon>Paramecium</taxon>
    </lineage>
</organism>
<sequence>MIFQEAYPFFLIYLGTNIGNQQQGLSDMIQITEERKAQILIILNNMNQKKDFRSFYNKIMIVLKYRLN</sequence>
<gene>
    <name evidence="1" type="ORF">PSON_ATCC_30995.1.T0630073</name>
</gene>
<evidence type="ECO:0000313" key="1">
    <source>
        <dbReference type="EMBL" id="CAD8094800.1"/>
    </source>
</evidence>
<accession>A0A8S1NSJ2</accession>
<dbReference type="Proteomes" id="UP000692954">
    <property type="component" value="Unassembled WGS sequence"/>
</dbReference>
<evidence type="ECO:0000313" key="2">
    <source>
        <dbReference type="Proteomes" id="UP000692954"/>
    </source>
</evidence>
<name>A0A8S1NSJ2_9CILI</name>
<keyword evidence="2" id="KW-1185">Reference proteome</keyword>
<comment type="caution">
    <text evidence="1">The sequence shown here is derived from an EMBL/GenBank/DDBJ whole genome shotgun (WGS) entry which is preliminary data.</text>
</comment>
<dbReference type="AlphaFoldDB" id="A0A8S1NSJ2"/>
<proteinExistence type="predicted"/>